<dbReference type="InterPro" id="IPR050327">
    <property type="entry name" value="Proton-linked_MCT"/>
</dbReference>
<dbReference type="GO" id="GO:0022857">
    <property type="term" value="F:transmembrane transporter activity"/>
    <property type="evidence" value="ECO:0007669"/>
    <property type="project" value="InterPro"/>
</dbReference>
<feature type="compositionally biased region" description="Basic and acidic residues" evidence="3">
    <location>
        <begin position="15"/>
        <end position="29"/>
    </location>
</feature>
<dbReference type="AlphaFoldDB" id="A0A165JWV9"/>
<dbReference type="OrthoDB" id="2213137at2759"/>
<dbReference type="PANTHER" id="PTHR11360">
    <property type="entry name" value="MONOCARBOXYLATE TRANSPORTER"/>
    <property type="match status" value="1"/>
</dbReference>
<evidence type="ECO:0000313" key="6">
    <source>
        <dbReference type="Proteomes" id="UP000076632"/>
    </source>
</evidence>
<evidence type="ECO:0000256" key="1">
    <source>
        <dbReference type="ARBA" id="ARBA00004141"/>
    </source>
</evidence>
<feature type="transmembrane region" description="Helical" evidence="4">
    <location>
        <begin position="85"/>
        <end position="108"/>
    </location>
</feature>
<dbReference type="GO" id="GO:0016020">
    <property type="term" value="C:membrane"/>
    <property type="evidence" value="ECO:0007669"/>
    <property type="project" value="UniProtKB-SubCell"/>
</dbReference>
<comment type="similarity">
    <text evidence="2">Belongs to the major facilitator superfamily. Monocarboxylate porter (TC 2.A.1.13) family.</text>
</comment>
<keyword evidence="4" id="KW-0472">Membrane</keyword>
<dbReference type="OMA" id="LMTICCA"/>
<dbReference type="InParanoid" id="A0A165JWV9"/>
<dbReference type="SUPFAM" id="SSF103473">
    <property type="entry name" value="MFS general substrate transporter"/>
    <property type="match status" value="1"/>
</dbReference>
<accession>A0A165JWV9</accession>
<feature type="transmembrane region" description="Helical" evidence="4">
    <location>
        <begin position="340"/>
        <end position="363"/>
    </location>
</feature>
<gene>
    <name evidence="5" type="ORF">L228DRAFT_254939</name>
</gene>
<comment type="subcellular location">
    <subcellularLocation>
        <location evidence="1">Membrane</location>
        <topology evidence="1">Multi-pass membrane protein</topology>
    </subcellularLocation>
</comment>
<evidence type="ECO:0000313" key="5">
    <source>
        <dbReference type="EMBL" id="KZF26725.1"/>
    </source>
</evidence>
<dbReference type="InterPro" id="IPR036259">
    <property type="entry name" value="MFS_trans_sf"/>
</dbReference>
<feature type="region of interest" description="Disordered" evidence="3">
    <location>
        <begin position="1"/>
        <end position="37"/>
    </location>
</feature>
<keyword evidence="6" id="KW-1185">Reference proteome</keyword>
<feature type="transmembrane region" description="Helical" evidence="4">
    <location>
        <begin position="175"/>
        <end position="195"/>
    </location>
</feature>
<keyword evidence="4" id="KW-1133">Transmembrane helix</keyword>
<dbReference type="GeneID" id="28898998"/>
<name>A0A165JWV9_XYLHT</name>
<feature type="transmembrane region" description="Helical" evidence="4">
    <location>
        <begin position="120"/>
        <end position="137"/>
    </location>
</feature>
<feature type="transmembrane region" description="Helical" evidence="4">
    <location>
        <begin position="47"/>
        <end position="70"/>
    </location>
</feature>
<keyword evidence="4" id="KW-0812">Transmembrane</keyword>
<dbReference type="EMBL" id="KV407454">
    <property type="protein sequence ID" value="KZF26725.1"/>
    <property type="molecule type" value="Genomic_DNA"/>
</dbReference>
<dbReference type="Gene3D" id="1.20.1250.20">
    <property type="entry name" value="MFS general substrate transporter like domains"/>
    <property type="match status" value="2"/>
</dbReference>
<evidence type="ECO:0000256" key="2">
    <source>
        <dbReference type="ARBA" id="ARBA00006727"/>
    </source>
</evidence>
<evidence type="ECO:0000256" key="3">
    <source>
        <dbReference type="SAM" id="MobiDB-lite"/>
    </source>
</evidence>
<organism evidence="5 6">
    <name type="scientific">Xylona heveae (strain CBS 132557 / TC161)</name>
    <dbReference type="NCBI Taxonomy" id="1328760"/>
    <lineage>
        <taxon>Eukaryota</taxon>
        <taxon>Fungi</taxon>
        <taxon>Dikarya</taxon>
        <taxon>Ascomycota</taxon>
        <taxon>Pezizomycotina</taxon>
        <taxon>Xylonomycetes</taxon>
        <taxon>Xylonales</taxon>
        <taxon>Xylonaceae</taxon>
        <taxon>Xylona</taxon>
    </lineage>
</organism>
<feature type="transmembrane region" description="Helical" evidence="4">
    <location>
        <begin position="143"/>
        <end position="163"/>
    </location>
</feature>
<sequence>MSTTDEHQLPTIELQSRDQHSNEHGDLHEAASQGQELKPVDRGRDAWIVLIATFVIEALFWGFPMCFGIFQNYYSDLPEFKNDRANIPIIGTLAQGLYSVGAPFSAALTKRFPKHQRQQIWAGWPLCIIGLLAASFVNSVNGLIVTQGVLYGIGFVTLSYPTISMVNEWWVARKGMAFGLISAASGATGAAMPFILESLLAKYGHRITLRASAVAMFILTAPLLPLFRGRLPPSETATLARIDWAFFKRPLFWVYACSIFVQGLGFYFPVVFLPSYATSVGMPTIKGALLSALMSIAQVLGQFFFGFLSDKNLSVSFLAIACCIVAAAASFGLWGPAKSMPLLVVFSLIYGFFGFAFGTMRVAMGLAVTKDPSNVFATFPIFVFLQGIGNILVGPISAALVSGKASPGRFGAGLYESTIIFTGSSSILAALIIGLWHGYQPLKALLKP</sequence>
<feature type="transmembrane region" description="Helical" evidence="4">
    <location>
        <begin position="207"/>
        <end position="229"/>
    </location>
</feature>
<dbReference type="RefSeq" id="XP_018192280.1">
    <property type="nucleotide sequence ID" value="XM_018333861.1"/>
</dbReference>
<reference evidence="5 6" key="1">
    <citation type="journal article" date="2016" name="Fungal Biol.">
        <title>The genome of Xylona heveae provides a window into fungal endophytism.</title>
        <authorList>
            <person name="Gazis R."/>
            <person name="Kuo A."/>
            <person name="Riley R."/>
            <person name="LaButti K."/>
            <person name="Lipzen A."/>
            <person name="Lin J."/>
            <person name="Amirebrahimi M."/>
            <person name="Hesse C.N."/>
            <person name="Spatafora J.W."/>
            <person name="Henrissat B."/>
            <person name="Hainaut M."/>
            <person name="Grigoriev I.V."/>
            <person name="Hibbett D.S."/>
        </authorList>
    </citation>
    <scope>NUCLEOTIDE SEQUENCE [LARGE SCALE GENOMIC DNA]</scope>
    <source>
        <strain evidence="5 6">TC161</strain>
    </source>
</reference>
<dbReference type="Proteomes" id="UP000076632">
    <property type="component" value="Unassembled WGS sequence"/>
</dbReference>
<feature type="transmembrane region" description="Helical" evidence="4">
    <location>
        <begin position="315"/>
        <end position="334"/>
    </location>
</feature>
<feature type="transmembrane region" description="Helical" evidence="4">
    <location>
        <begin position="375"/>
        <end position="398"/>
    </location>
</feature>
<dbReference type="InterPro" id="IPR011701">
    <property type="entry name" value="MFS"/>
</dbReference>
<feature type="transmembrane region" description="Helical" evidence="4">
    <location>
        <begin position="418"/>
        <end position="439"/>
    </location>
</feature>
<feature type="transmembrane region" description="Helical" evidence="4">
    <location>
        <begin position="250"/>
        <end position="268"/>
    </location>
</feature>
<protein>
    <submittedName>
        <fullName evidence="5">MFS general substrate transporter</fullName>
    </submittedName>
</protein>
<dbReference type="PANTHER" id="PTHR11360:SF287">
    <property type="entry name" value="MFS MONOCARBOXYLATE TRANSPORTER"/>
    <property type="match status" value="1"/>
</dbReference>
<evidence type="ECO:0000256" key="4">
    <source>
        <dbReference type="SAM" id="Phobius"/>
    </source>
</evidence>
<proteinExistence type="inferred from homology"/>
<dbReference type="Pfam" id="PF07690">
    <property type="entry name" value="MFS_1"/>
    <property type="match status" value="1"/>
</dbReference>